<dbReference type="EMBL" id="OOIN01000002">
    <property type="protein sequence ID" value="SPO21359.1"/>
    <property type="molecule type" value="Genomic_DNA"/>
</dbReference>
<feature type="domain" description="Ketopantoate reductase C-terminal" evidence="6">
    <location>
        <begin position="398"/>
        <end position="560"/>
    </location>
</feature>
<name>A0A5C3DWB2_9BASI</name>
<dbReference type="Pfam" id="PF02558">
    <property type="entry name" value="ApbA"/>
    <property type="match status" value="1"/>
</dbReference>
<feature type="region of interest" description="Disordered" evidence="4">
    <location>
        <begin position="143"/>
        <end position="186"/>
    </location>
</feature>
<accession>A0A5C3DWB2</accession>
<dbReference type="InterPro" id="IPR013752">
    <property type="entry name" value="KPA_reductase"/>
</dbReference>
<dbReference type="Pfam" id="PF08546">
    <property type="entry name" value="ApbA_C"/>
    <property type="match status" value="1"/>
</dbReference>
<keyword evidence="2" id="KW-0521">NADP</keyword>
<dbReference type="GO" id="GO:0008677">
    <property type="term" value="F:2-dehydropantoate 2-reductase activity"/>
    <property type="evidence" value="ECO:0007669"/>
    <property type="project" value="TreeGrafter"/>
</dbReference>
<evidence type="ECO:0000256" key="2">
    <source>
        <dbReference type="ARBA" id="ARBA00022857"/>
    </source>
</evidence>
<evidence type="ECO:0000313" key="7">
    <source>
        <dbReference type="EMBL" id="SPO21359.1"/>
    </source>
</evidence>
<keyword evidence="8" id="KW-1185">Reference proteome</keyword>
<evidence type="ECO:0000259" key="5">
    <source>
        <dbReference type="Pfam" id="PF02558"/>
    </source>
</evidence>
<feature type="compositionally biased region" description="Polar residues" evidence="4">
    <location>
        <begin position="159"/>
        <end position="181"/>
    </location>
</feature>
<dbReference type="InterPro" id="IPR050838">
    <property type="entry name" value="Ketopantoate_reductase"/>
</dbReference>
<protein>
    <submittedName>
        <fullName evidence="7">Related to 2-dehydropantoate 2-reductase</fullName>
    </submittedName>
</protein>
<dbReference type="InterPro" id="IPR036291">
    <property type="entry name" value="NAD(P)-bd_dom_sf"/>
</dbReference>
<sequence length="570" mass="62188">MRYHVLGVGSIGSLIAFHLKRSVKLQRQLLQPGPSSSKSRRELLLSNLSNKRPPPNQGTIVSSISLPPYIQSQLPDPQQTSVTLHLRRKAFGKQAKQRYVNSIVLEQDGVRDIEGGFQTDFNSSPTDVIASIVRRNRANQAEAVAEEGEGSSEDRFLISRTTNGSPSEVSGIRDQTSSTTPLPDHDGGISLISTLEGTYSQPRASPIDSLIITTKCDSTLSALEGIRHRIHPWSTIVLLQNGMGVLDTLFDTFFKDPEQRPNFVLASTTHGCWRKGPLDIVHASAGTLHFGIVPSARAGPVGFEAERVPFGQTKPPLPSVELPTRGSKTNKKAKGWERFAPDADSPSSIEEVQDPHAPSKMLSIANIPDQPNLRTLRATVAGLLSLPLNVEWEPIREFQLRSLRKLVINACINPLTALADCKNGDLFGNPAAMDAMWSICLEAGMVLEAQVREHLASSSSSSTTERAYSPTLSAEDLILRSTETGEPMLHPSLTPQALFSEVQRVARLTAANWSSMHSDLKNRRGSTEIDYINGYISALGRGYNIDTTANDLLTNLVKLKTTRVTGSNKL</sequence>
<evidence type="ECO:0000256" key="4">
    <source>
        <dbReference type="SAM" id="MobiDB-lite"/>
    </source>
</evidence>
<dbReference type="InterPro" id="IPR008927">
    <property type="entry name" value="6-PGluconate_DH-like_C_sf"/>
</dbReference>
<dbReference type="InterPro" id="IPR013332">
    <property type="entry name" value="KPR_N"/>
</dbReference>
<dbReference type="GO" id="GO:0050661">
    <property type="term" value="F:NADP binding"/>
    <property type="evidence" value="ECO:0007669"/>
    <property type="project" value="TreeGrafter"/>
</dbReference>
<reference evidence="7 8" key="1">
    <citation type="submission" date="2018-03" db="EMBL/GenBank/DDBJ databases">
        <authorList>
            <person name="Guldener U."/>
        </authorList>
    </citation>
    <scope>NUCLEOTIDE SEQUENCE [LARGE SCALE GENOMIC DNA]</scope>
    <source>
        <strain evidence="7 8">NBRC100155</strain>
    </source>
</reference>
<dbReference type="Proteomes" id="UP000324022">
    <property type="component" value="Unassembled WGS sequence"/>
</dbReference>
<feature type="region of interest" description="Disordered" evidence="4">
    <location>
        <begin position="308"/>
        <end position="332"/>
    </location>
</feature>
<evidence type="ECO:0000256" key="3">
    <source>
        <dbReference type="ARBA" id="ARBA00023002"/>
    </source>
</evidence>
<dbReference type="SUPFAM" id="SSF51735">
    <property type="entry name" value="NAD(P)-binding Rossmann-fold domains"/>
    <property type="match status" value="1"/>
</dbReference>
<dbReference type="GO" id="GO:0005739">
    <property type="term" value="C:mitochondrion"/>
    <property type="evidence" value="ECO:0007669"/>
    <property type="project" value="TreeGrafter"/>
</dbReference>
<dbReference type="OrthoDB" id="73846at2759"/>
<dbReference type="PANTHER" id="PTHR43765">
    <property type="entry name" value="2-DEHYDROPANTOATE 2-REDUCTASE-RELATED"/>
    <property type="match status" value="1"/>
</dbReference>
<proteinExistence type="inferred from homology"/>
<evidence type="ECO:0000259" key="6">
    <source>
        <dbReference type="Pfam" id="PF08546"/>
    </source>
</evidence>
<dbReference type="Gene3D" id="1.10.1040.10">
    <property type="entry name" value="N-(1-d-carboxylethyl)-l-norvaline Dehydrogenase, domain 2"/>
    <property type="match status" value="1"/>
</dbReference>
<dbReference type="AlphaFoldDB" id="A0A5C3DWB2"/>
<dbReference type="Gene3D" id="3.40.50.720">
    <property type="entry name" value="NAD(P)-binding Rossmann-like Domain"/>
    <property type="match status" value="1"/>
</dbReference>
<keyword evidence="3" id="KW-0560">Oxidoreductase</keyword>
<evidence type="ECO:0000313" key="8">
    <source>
        <dbReference type="Proteomes" id="UP000324022"/>
    </source>
</evidence>
<evidence type="ECO:0000256" key="1">
    <source>
        <dbReference type="ARBA" id="ARBA00007870"/>
    </source>
</evidence>
<dbReference type="InterPro" id="IPR013328">
    <property type="entry name" value="6PGD_dom2"/>
</dbReference>
<feature type="domain" description="Ketopantoate reductase N-terminal" evidence="5">
    <location>
        <begin position="200"/>
        <end position="293"/>
    </location>
</feature>
<dbReference type="PANTHER" id="PTHR43765:SF2">
    <property type="entry name" value="2-DEHYDROPANTOATE 2-REDUCTASE"/>
    <property type="match status" value="1"/>
</dbReference>
<organism evidence="7 8">
    <name type="scientific">Ustilago trichophora</name>
    <dbReference type="NCBI Taxonomy" id="86804"/>
    <lineage>
        <taxon>Eukaryota</taxon>
        <taxon>Fungi</taxon>
        <taxon>Dikarya</taxon>
        <taxon>Basidiomycota</taxon>
        <taxon>Ustilaginomycotina</taxon>
        <taxon>Ustilaginomycetes</taxon>
        <taxon>Ustilaginales</taxon>
        <taxon>Ustilaginaceae</taxon>
        <taxon>Ustilago</taxon>
    </lineage>
</organism>
<comment type="similarity">
    <text evidence="1">Belongs to the ketopantoate reductase family.</text>
</comment>
<gene>
    <name evidence="7" type="ORF">UTRI_00836</name>
</gene>
<dbReference type="SUPFAM" id="SSF48179">
    <property type="entry name" value="6-phosphogluconate dehydrogenase C-terminal domain-like"/>
    <property type="match status" value="1"/>
</dbReference>